<dbReference type="InterPro" id="IPR037523">
    <property type="entry name" value="VOC_core"/>
</dbReference>
<sequence>MSVNQRIALLTLVVADYDDAIAFYPQKLNFQLLEDTDLGAGKRWVRVAPRGPGGGAELLLARAASPEQATRVGNQTGGRVALFLYTDNLARDYQQLRAAGVTIVRPPMTQTYRQVLVFADLYGNLWDLLEPPPAHSV</sequence>
<evidence type="ECO:0000313" key="2">
    <source>
        <dbReference type="EMBL" id="GGG54486.1"/>
    </source>
</evidence>
<reference evidence="3" key="1">
    <citation type="journal article" date="2019" name="Int. J. Syst. Evol. Microbiol.">
        <title>The Global Catalogue of Microorganisms (GCM) 10K type strain sequencing project: providing services to taxonomists for standard genome sequencing and annotation.</title>
        <authorList>
            <consortium name="The Broad Institute Genomics Platform"/>
            <consortium name="The Broad Institute Genome Sequencing Center for Infectious Disease"/>
            <person name="Wu L."/>
            <person name="Ma J."/>
        </authorList>
    </citation>
    <scope>NUCLEOTIDE SEQUENCE [LARGE SCALE GENOMIC DNA]</scope>
    <source>
        <strain evidence="3">CGMCC 1.12990</strain>
    </source>
</reference>
<protein>
    <recommendedName>
        <fullName evidence="1">VOC domain-containing protein</fullName>
    </recommendedName>
</protein>
<organism evidence="2 3">
    <name type="scientific">Hymenobacter glacieicola</name>
    <dbReference type="NCBI Taxonomy" id="1562124"/>
    <lineage>
        <taxon>Bacteria</taxon>
        <taxon>Pseudomonadati</taxon>
        <taxon>Bacteroidota</taxon>
        <taxon>Cytophagia</taxon>
        <taxon>Cytophagales</taxon>
        <taxon>Hymenobacteraceae</taxon>
        <taxon>Hymenobacter</taxon>
    </lineage>
</organism>
<gene>
    <name evidence="2" type="ORF">GCM10011378_33330</name>
</gene>
<dbReference type="EMBL" id="BMGS01000009">
    <property type="protein sequence ID" value="GGG54486.1"/>
    <property type="molecule type" value="Genomic_DNA"/>
</dbReference>
<dbReference type="RefSeq" id="WP_188559002.1">
    <property type="nucleotide sequence ID" value="NZ_BMGS01000009.1"/>
</dbReference>
<dbReference type="Gene3D" id="3.10.180.10">
    <property type="entry name" value="2,3-Dihydroxybiphenyl 1,2-Dioxygenase, domain 1"/>
    <property type="match status" value="1"/>
</dbReference>
<dbReference type="Pfam" id="PF00903">
    <property type="entry name" value="Glyoxalase"/>
    <property type="match status" value="1"/>
</dbReference>
<proteinExistence type="predicted"/>
<feature type="domain" description="VOC" evidence="1">
    <location>
        <begin position="6"/>
        <end position="131"/>
    </location>
</feature>
<dbReference type="InterPro" id="IPR029068">
    <property type="entry name" value="Glyas_Bleomycin-R_OHBP_Dase"/>
</dbReference>
<comment type="caution">
    <text evidence="2">The sequence shown here is derived from an EMBL/GenBank/DDBJ whole genome shotgun (WGS) entry which is preliminary data.</text>
</comment>
<dbReference type="InterPro" id="IPR004360">
    <property type="entry name" value="Glyas_Fos-R_dOase_dom"/>
</dbReference>
<evidence type="ECO:0000313" key="3">
    <source>
        <dbReference type="Proteomes" id="UP000601361"/>
    </source>
</evidence>
<dbReference type="SUPFAM" id="SSF54593">
    <property type="entry name" value="Glyoxalase/Bleomycin resistance protein/Dihydroxybiphenyl dioxygenase"/>
    <property type="match status" value="1"/>
</dbReference>
<accession>A0ABQ1X3U0</accession>
<keyword evidence="3" id="KW-1185">Reference proteome</keyword>
<dbReference type="PANTHER" id="PTHR36437:SF2">
    <property type="entry name" value="GLYOXALASE_BLEOMYCIN RESISTANCE PROTEIN_DIOXYGENASE"/>
    <property type="match status" value="1"/>
</dbReference>
<name>A0ABQ1X3U0_9BACT</name>
<dbReference type="PANTHER" id="PTHR36437">
    <property type="entry name" value="GLYOXALASE/BLEOMYCIN RESISTANCE PROTEIN/DIOXYGENASE"/>
    <property type="match status" value="1"/>
</dbReference>
<dbReference type="Proteomes" id="UP000601361">
    <property type="component" value="Unassembled WGS sequence"/>
</dbReference>
<dbReference type="PROSITE" id="PS51819">
    <property type="entry name" value="VOC"/>
    <property type="match status" value="1"/>
</dbReference>
<evidence type="ECO:0000259" key="1">
    <source>
        <dbReference type="PROSITE" id="PS51819"/>
    </source>
</evidence>